<dbReference type="EMBL" id="JAPEVA010000085">
    <property type="protein sequence ID" value="KAJ4400659.1"/>
    <property type="molecule type" value="Genomic_DNA"/>
</dbReference>
<proteinExistence type="predicted"/>
<gene>
    <name evidence="2" type="ORF">N0V91_008497</name>
</gene>
<reference evidence="2" key="1">
    <citation type="submission" date="2022-10" db="EMBL/GenBank/DDBJ databases">
        <title>Tapping the CABI collections for fungal endophytes: first genome assemblies for Collariella, Neodidymelliopsis, Ascochyta clinopodiicola, Didymella pomorum, Didymosphaeria variabile, Neocosmospora piperis and Neocucurbitaria cava.</title>
        <authorList>
            <person name="Hill R."/>
        </authorList>
    </citation>
    <scope>NUCLEOTIDE SEQUENCE</scope>
    <source>
        <strain evidence="2">IMI 355091</strain>
    </source>
</reference>
<evidence type="ECO:0000313" key="2">
    <source>
        <dbReference type="EMBL" id="KAJ4400659.1"/>
    </source>
</evidence>
<accession>A0A9W8ZB64</accession>
<feature type="region of interest" description="Disordered" evidence="1">
    <location>
        <begin position="104"/>
        <end position="128"/>
    </location>
</feature>
<keyword evidence="3" id="KW-1185">Reference proteome</keyword>
<dbReference type="AlphaFoldDB" id="A0A9W8ZB64"/>
<comment type="caution">
    <text evidence="2">The sequence shown here is derived from an EMBL/GenBank/DDBJ whole genome shotgun (WGS) entry which is preliminary data.</text>
</comment>
<name>A0A9W8ZB64_9PLEO</name>
<sequence length="128" mass="14782">MSTLFDILTNKYRPMLCSDPRDRAHSTLSLVSPEEWERYPIQPDYARPPTELLIELTKRYGLQHDIRSGLEKYYETFAHQTKSLGEGIILFVAQKLEIKNPERAARAAVERATTDHDDTLGPQHLSDR</sequence>
<protein>
    <submittedName>
        <fullName evidence="2">Uncharacterized protein</fullName>
    </submittedName>
</protein>
<dbReference type="Proteomes" id="UP001140510">
    <property type="component" value="Unassembled WGS sequence"/>
</dbReference>
<organism evidence="2 3">
    <name type="scientific">Didymella pomorum</name>
    <dbReference type="NCBI Taxonomy" id="749634"/>
    <lineage>
        <taxon>Eukaryota</taxon>
        <taxon>Fungi</taxon>
        <taxon>Dikarya</taxon>
        <taxon>Ascomycota</taxon>
        <taxon>Pezizomycotina</taxon>
        <taxon>Dothideomycetes</taxon>
        <taxon>Pleosporomycetidae</taxon>
        <taxon>Pleosporales</taxon>
        <taxon>Pleosporineae</taxon>
        <taxon>Didymellaceae</taxon>
        <taxon>Didymella</taxon>
    </lineage>
</organism>
<evidence type="ECO:0000256" key="1">
    <source>
        <dbReference type="SAM" id="MobiDB-lite"/>
    </source>
</evidence>
<evidence type="ECO:0000313" key="3">
    <source>
        <dbReference type="Proteomes" id="UP001140510"/>
    </source>
</evidence>